<name>A0A9D1AIS0_9FIRM</name>
<evidence type="ECO:0000259" key="7">
    <source>
        <dbReference type="Pfam" id="PF02687"/>
    </source>
</evidence>
<evidence type="ECO:0000313" key="9">
    <source>
        <dbReference type="Proteomes" id="UP000886749"/>
    </source>
</evidence>
<evidence type="ECO:0000256" key="1">
    <source>
        <dbReference type="ARBA" id="ARBA00004651"/>
    </source>
</evidence>
<keyword evidence="2" id="KW-1003">Cell membrane</keyword>
<feature type="transmembrane region" description="Helical" evidence="6">
    <location>
        <begin position="294"/>
        <end position="321"/>
    </location>
</feature>
<evidence type="ECO:0000256" key="3">
    <source>
        <dbReference type="ARBA" id="ARBA00022692"/>
    </source>
</evidence>
<protein>
    <recommendedName>
        <fullName evidence="7">ABC3 transporter permease C-terminal domain-containing protein</fullName>
    </recommendedName>
</protein>
<keyword evidence="5 6" id="KW-0472">Membrane</keyword>
<evidence type="ECO:0000256" key="2">
    <source>
        <dbReference type="ARBA" id="ARBA00022475"/>
    </source>
</evidence>
<feature type="transmembrane region" description="Helical" evidence="6">
    <location>
        <begin position="252"/>
        <end position="274"/>
    </location>
</feature>
<evidence type="ECO:0000313" key="8">
    <source>
        <dbReference type="EMBL" id="HIR40774.1"/>
    </source>
</evidence>
<keyword evidence="3 6" id="KW-0812">Transmembrane</keyword>
<accession>A0A9D1AIS0</accession>
<dbReference type="Proteomes" id="UP000886749">
    <property type="component" value="Unassembled WGS sequence"/>
</dbReference>
<organism evidence="8 9">
    <name type="scientific">Candidatus Egerieicola pullicola</name>
    <dbReference type="NCBI Taxonomy" id="2840775"/>
    <lineage>
        <taxon>Bacteria</taxon>
        <taxon>Bacillati</taxon>
        <taxon>Bacillota</taxon>
        <taxon>Clostridia</taxon>
        <taxon>Eubacteriales</taxon>
        <taxon>Oscillospiraceae</taxon>
        <taxon>Oscillospiraceae incertae sedis</taxon>
        <taxon>Candidatus Egerieicola</taxon>
    </lineage>
</organism>
<evidence type="ECO:0000256" key="5">
    <source>
        <dbReference type="ARBA" id="ARBA00023136"/>
    </source>
</evidence>
<feature type="domain" description="ABC3 transporter permease C-terminal" evidence="7">
    <location>
        <begin position="255"/>
        <end position="361"/>
    </location>
</feature>
<reference evidence="8" key="2">
    <citation type="journal article" date="2021" name="PeerJ">
        <title>Extensive microbial diversity within the chicken gut microbiome revealed by metagenomics and culture.</title>
        <authorList>
            <person name="Gilroy R."/>
            <person name="Ravi A."/>
            <person name="Getino M."/>
            <person name="Pursley I."/>
            <person name="Horton D.L."/>
            <person name="Alikhan N.F."/>
            <person name="Baker D."/>
            <person name="Gharbi K."/>
            <person name="Hall N."/>
            <person name="Watson M."/>
            <person name="Adriaenssens E.M."/>
            <person name="Foster-Nyarko E."/>
            <person name="Jarju S."/>
            <person name="Secka A."/>
            <person name="Antonio M."/>
            <person name="Oren A."/>
            <person name="Chaudhuri R.R."/>
            <person name="La Ragione R."/>
            <person name="Hildebrand F."/>
            <person name="Pallen M.J."/>
        </authorList>
    </citation>
    <scope>NUCLEOTIDE SEQUENCE</scope>
    <source>
        <strain evidence="8">CHK184-25365</strain>
    </source>
</reference>
<feature type="transmembrane region" description="Helical" evidence="6">
    <location>
        <begin position="20"/>
        <end position="40"/>
    </location>
</feature>
<comment type="subcellular location">
    <subcellularLocation>
        <location evidence="1">Cell membrane</location>
        <topology evidence="1">Multi-pass membrane protein</topology>
    </subcellularLocation>
</comment>
<evidence type="ECO:0000256" key="6">
    <source>
        <dbReference type="SAM" id="Phobius"/>
    </source>
</evidence>
<dbReference type="EMBL" id="DVGY01000070">
    <property type="protein sequence ID" value="HIR40774.1"/>
    <property type="molecule type" value="Genomic_DNA"/>
</dbReference>
<gene>
    <name evidence="8" type="ORF">IAB36_02990</name>
</gene>
<proteinExistence type="predicted"/>
<dbReference type="InterPro" id="IPR003838">
    <property type="entry name" value="ABC3_permease_C"/>
</dbReference>
<dbReference type="GO" id="GO:0005886">
    <property type="term" value="C:plasma membrane"/>
    <property type="evidence" value="ECO:0007669"/>
    <property type="project" value="UniProtKB-SubCell"/>
</dbReference>
<reference evidence="8" key="1">
    <citation type="submission" date="2020-10" db="EMBL/GenBank/DDBJ databases">
        <authorList>
            <person name="Gilroy R."/>
        </authorList>
    </citation>
    <scope>NUCLEOTIDE SEQUENCE</scope>
    <source>
        <strain evidence="8">CHK184-25365</strain>
    </source>
</reference>
<sequence length="376" mass="41515">MNFLFILKNRLQTHFQSHILVIVLFILGVLTSALFFLYYYGDMVKASQLIASEPEVMATYQVQLPGSISPEDERIAQLAENNTVTLYHTAQLDPASQALDGQRVPEGQPLSMTLCARPDNRFSYQPWFGSADLSPGGDILLMGSPDVDSFVGRNRLTQLEDPVLVLDGVSFSVIGVHNYLNPSCIPYDAMVSHGFSVDRLDVILPHVLSEQDSAGYVQQLEQLFDGAQVTDGYTLYGPTYLTGENQNRSSNFFQGLLLLLLAVFCFLFLLKYLFDLSKGEDLVYRLVGASRKKVTLIALAEVELLTLAAALLAVLLHLVLYPTFFSSISLFPDQAFTFWDYLLIVTAVLLVSGVACIPCLVSVWRSSIVAGKAETA</sequence>
<dbReference type="AlphaFoldDB" id="A0A9D1AIS0"/>
<evidence type="ECO:0000256" key="4">
    <source>
        <dbReference type="ARBA" id="ARBA00022989"/>
    </source>
</evidence>
<feature type="transmembrane region" description="Helical" evidence="6">
    <location>
        <begin position="341"/>
        <end position="364"/>
    </location>
</feature>
<keyword evidence="4 6" id="KW-1133">Transmembrane helix</keyword>
<comment type="caution">
    <text evidence="8">The sequence shown here is derived from an EMBL/GenBank/DDBJ whole genome shotgun (WGS) entry which is preliminary data.</text>
</comment>
<dbReference type="Pfam" id="PF02687">
    <property type="entry name" value="FtsX"/>
    <property type="match status" value="1"/>
</dbReference>